<name>A0AAN7FYA4_QUERU</name>
<feature type="compositionally biased region" description="Polar residues" evidence="2">
    <location>
        <begin position="19"/>
        <end position="34"/>
    </location>
</feature>
<comment type="caution">
    <text evidence="4">The sequence shown here is derived from an EMBL/GenBank/DDBJ whole genome shotgun (WGS) entry which is preliminary data.</text>
</comment>
<dbReference type="Proteomes" id="UP001324115">
    <property type="component" value="Unassembled WGS sequence"/>
</dbReference>
<proteinExistence type="predicted"/>
<reference evidence="4 5" key="1">
    <citation type="journal article" date="2023" name="G3 (Bethesda)">
        <title>A haplotype-resolved chromosome-scale genome for Quercus rubra L. provides insights into the genetics of adaptive traits for red oak species.</title>
        <authorList>
            <person name="Kapoor B."/>
            <person name="Jenkins J."/>
            <person name="Schmutz J."/>
            <person name="Zhebentyayeva T."/>
            <person name="Kuelheim C."/>
            <person name="Coggeshall M."/>
            <person name="Heim C."/>
            <person name="Lasky J.R."/>
            <person name="Leites L."/>
            <person name="Islam-Faridi N."/>
            <person name="Romero-Severson J."/>
            <person name="DeLeo V.L."/>
            <person name="Lucas S.M."/>
            <person name="Lazic D."/>
            <person name="Gailing O."/>
            <person name="Carlson J."/>
            <person name="Staton M."/>
        </authorList>
    </citation>
    <scope>NUCLEOTIDE SEQUENCE [LARGE SCALE GENOMIC DNA]</scope>
    <source>
        <strain evidence="4">Pseudo-F2</strain>
    </source>
</reference>
<dbReference type="PANTHER" id="PTHR47434">
    <property type="entry name" value="PROTEIN PTST HOMOLOG 3, CHLOROPLASTIC"/>
    <property type="match status" value="1"/>
</dbReference>
<feature type="region of interest" description="Disordered" evidence="2">
    <location>
        <begin position="149"/>
        <end position="197"/>
    </location>
</feature>
<dbReference type="GO" id="GO:0009507">
    <property type="term" value="C:chloroplast"/>
    <property type="evidence" value="ECO:0007669"/>
    <property type="project" value="UniProtKB-ARBA"/>
</dbReference>
<dbReference type="EMBL" id="JAXUIC010000003">
    <property type="protein sequence ID" value="KAK4598370.1"/>
    <property type="molecule type" value="Genomic_DNA"/>
</dbReference>
<dbReference type="InterPro" id="IPR013783">
    <property type="entry name" value="Ig-like_fold"/>
</dbReference>
<evidence type="ECO:0000259" key="3">
    <source>
        <dbReference type="Pfam" id="PF16561"/>
    </source>
</evidence>
<dbReference type="PANTHER" id="PTHR47434:SF1">
    <property type="entry name" value="PROTEIN PTST HOMOLOG 2, CHLOROPLASTIC"/>
    <property type="match status" value="1"/>
</dbReference>
<dbReference type="InterPro" id="IPR032640">
    <property type="entry name" value="AMPK1_CBM"/>
</dbReference>
<feature type="compositionally biased region" description="Polar residues" evidence="2">
    <location>
        <begin position="178"/>
        <end position="191"/>
    </location>
</feature>
<evidence type="ECO:0000313" key="5">
    <source>
        <dbReference type="Proteomes" id="UP001324115"/>
    </source>
</evidence>
<dbReference type="CDD" id="cd02859">
    <property type="entry name" value="E_set_AMPKbeta_like_N"/>
    <property type="match status" value="1"/>
</dbReference>
<feature type="domain" description="AMP-activated protein kinase glycogen-binding" evidence="3">
    <location>
        <begin position="463"/>
        <end position="538"/>
    </location>
</feature>
<gene>
    <name evidence="4" type="ORF">RGQ29_015732</name>
</gene>
<evidence type="ECO:0000256" key="2">
    <source>
        <dbReference type="SAM" id="MobiDB-lite"/>
    </source>
</evidence>
<dbReference type="InterPro" id="IPR014756">
    <property type="entry name" value="Ig_E-set"/>
</dbReference>
<dbReference type="Gene3D" id="2.60.40.10">
    <property type="entry name" value="Immunoglobulins"/>
    <property type="match status" value="1"/>
</dbReference>
<sequence length="540" mass="60417">MLSLTTTFCSCSRFLVSPNSRPQSRSLPSVVSVTDSRRRRKRRKTVQVHTQLVSYSFVPAKESCGGGFLGFHKPPGFVRRCVKWDSEEGDLALEGEILEFMKESKNPEAFPSKKELVEAGRMDLVDAIAKKGGWLLLGWDLSEEEDEVEQRKVQENATAWVSDSDSNESRSSEPVSRFSVNHSQSASSSGRSLEMAAGDESGIEGILNRLERQRNLSFGFDLRSKGNDTSIPSIHAKDDKHLGTSIDATVAGLERSSKRASLSSNKRIYNDSGGKPDQNRSYLDDDGLRNSMKPDTWRTWSNQRAGFSAADFEAAEIGFNATPMDGSRDEILELGGLASDPLNTRKEPISCHEINVNEIQTRLQHLELELTSVLHSVRSNACQIMSQKDHESSSEELQKLSDALEFQENEIMDAQDRLRSIRAKLTILEGKMALAIIDAQKVVEEKQERIDDARRALQLLHTTCIVWPNSASEVLLVGSFDGWATQRKMEKSSTGIFSLNLKLYPGRYEIKFIVDGQWKVDPLRPIVKNNGYENNLLIIT</sequence>
<dbReference type="SUPFAM" id="SSF81296">
    <property type="entry name" value="E set domains"/>
    <property type="match status" value="1"/>
</dbReference>
<feature type="region of interest" description="Disordered" evidence="2">
    <location>
        <begin position="254"/>
        <end position="288"/>
    </location>
</feature>
<dbReference type="Pfam" id="PF16561">
    <property type="entry name" value="AMPK1_CBM"/>
    <property type="match status" value="1"/>
</dbReference>
<feature type="region of interest" description="Disordered" evidence="2">
    <location>
        <begin position="19"/>
        <end position="40"/>
    </location>
</feature>
<organism evidence="4 5">
    <name type="scientific">Quercus rubra</name>
    <name type="common">Northern red oak</name>
    <name type="synonym">Quercus borealis</name>
    <dbReference type="NCBI Taxonomy" id="3512"/>
    <lineage>
        <taxon>Eukaryota</taxon>
        <taxon>Viridiplantae</taxon>
        <taxon>Streptophyta</taxon>
        <taxon>Embryophyta</taxon>
        <taxon>Tracheophyta</taxon>
        <taxon>Spermatophyta</taxon>
        <taxon>Magnoliopsida</taxon>
        <taxon>eudicotyledons</taxon>
        <taxon>Gunneridae</taxon>
        <taxon>Pentapetalae</taxon>
        <taxon>rosids</taxon>
        <taxon>fabids</taxon>
        <taxon>Fagales</taxon>
        <taxon>Fagaceae</taxon>
        <taxon>Quercus</taxon>
    </lineage>
</organism>
<dbReference type="AlphaFoldDB" id="A0AAN7FYA4"/>
<accession>A0AAN7FYA4</accession>
<keyword evidence="5" id="KW-1185">Reference proteome</keyword>
<keyword evidence="1" id="KW-0175">Coiled coil</keyword>
<evidence type="ECO:0000313" key="4">
    <source>
        <dbReference type="EMBL" id="KAK4598370.1"/>
    </source>
</evidence>
<protein>
    <recommendedName>
        <fullName evidence="3">AMP-activated protein kinase glycogen-binding domain-containing protein</fullName>
    </recommendedName>
</protein>
<evidence type="ECO:0000256" key="1">
    <source>
        <dbReference type="SAM" id="Coils"/>
    </source>
</evidence>
<feature type="coiled-coil region" evidence="1">
    <location>
        <begin position="349"/>
        <end position="463"/>
    </location>
</feature>